<protein>
    <submittedName>
        <fullName evidence="2">Uncharacterized protein</fullName>
    </submittedName>
</protein>
<dbReference type="AlphaFoldDB" id="A0A9Q9B5R9"/>
<proteinExistence type="predicted"/>
<accession>A0A9Q9B5R9</accession>
<evidence type="ECO:0000313" key="2">
    <source>
        <dbReference type="EMBL" id="USW56846.1"/>
    </source>
</evidence>
<gene>
    <name evidence="2" type="ORF">Slin15195_G101650</name>
</gene>
<feature type="region of interest" description="Disordered" evidence="1">
    <location>
        <begin position="185"/>
        <end position="259"/>
    </location>
</feature>
<name>A0A9Q9B5R9_9PEZI</name>
<keyword evidence="3" id="KW-1185">Reference proteome</keyword>
<dbReference type="Proteomes" id="UP001056384">
    <property type="component" value="Chromosome 9"/>
</dbReference>
<feature type="compositionally biased region" description="Acidic residues" evidence="1">
    <location>
        <begin position="247"/>
        <end position="259"/>
    </location>
</feature>
<sequence>MVTDDPYEEPLEKLTFRIVKATPTDNQGPVERQFGNHRKGRFIESRFHVGRFNDMFLEWGPWDFWTRDIEGEQEPFEVARFSRSFRRAVRNPFAGTWRDMQITQPPWKCVEYQWDFRKTSEPPGRRRRVAPHQIEVQRQDKIVCEEGVTIGHVIDRLVELEHELEGQISWATSTIVLRSFMCPSESEEAQTREQSDSSDDETEFIGRECSPDSPDPPSTPYHELLGAQQTDNDEVGNDNGSDSSRIDDDEEIVEVEELQ</sequence>
<organism evidence="2 3">
    <name type="scientific">Septoria linicola</name>
    <dbReference type="NCBI Taxonomy" id="215465"/>
    <lineage>
        <taxon>Eukaryota</taxon>
        <taxon>Fungi</taxon>
        <taxon>Dikarya</taxon>
        <taxon>Ascomycota</taxon>
        <taxon>Pezizomycotina</taxon>
        <taxon>Dothideomycetes</taxon>
        <taxon>Dothideomycetidae</taxon>
        <taxon>Mycosphaerellales</taxon>
        <taxon>Mycosphaerellaceae</taxon>
        <taxon>Septoria</taxon>
    </lineage>
</organism>
<reference evidence="2" key="1">
    <citation type="submission" date="2022-06" db="EMBL/GenBank/DDBJ databases">
        <title>Complete genome sequences of two strains of the flax pathogen Septoria linicola.</title>
        <authorList>
            <person name="Lapalu N."/>
            <person name="Simon A."/>
            <person name="Demenou B."/>
            <person name="Paumier D."/>
            <person name="Guillot M.-P."/>
            <person name="Gout L."/>
            <person name="Valade R."/>
        </authorList>
    </citation>
    <scope>NUCLEOTIDE SEQUENCE</scope>
    <source>
        <strain evidence="2">SE15195</strain>
    </source>
</reference>
<evidence type="ECO:0000313" key="3">
    <source>
        <dbReference type="Proteomes" id="UP001056384"/>
    </source>
</evidence>
<dbReference type="EMBL" id="CP099426">
    <property type="protein sequence ID" value="USW56846.1"/>
    <property type="molecule type" value="Genomic_DNA"/>
</dbReference>
<evidence type="ECO:0000256" key="1">
    <source>
        <dbReference type="SAM" id="MobiDB-lite"/>
    </source>
</evidence>